<gene>
    <name evidence="2" type="ORF">ACFQ5G_03305</name>
</gene>
<dbReference type="EMBL" id="JBHTMK010000005">
    <property type="protein sequence ID" value="MFD1364368.1"/>
    <property type="molecule type" value="Genomic_DNA"/>
</dbReference>
<dbReference type="InterPro" id="IPR006016">
    <property type="entry name" value="UspA"/>
</dbReference>
<dbReference type="InterPro" id="IPR014729">
    <property type="entry name" value="Rossmann-like_a/b/a_fold"/>
</dbReference>
<dbReference type="RefSeq" id="WP_317791687.1">
    <property type="nucleotide sequence ID" value="NZ_AP028461.1"/>
</dbReference>
<comment type="caution">
    <text evidence="2">The sequence shown here is derived from an EMBL/GenBank/DDBJ whole genome shotgun (WGS) entry which is preliminary data.</text>
</comment>
<dbReference type="Gene3D" id="3.40.50.620">
    <property type="entry name" value="HUPs"/>
    <property type="match status" value="1"/>
</dbReference>
<organism evidence="2 3">
    <name type="scientific">Actinoplanes sichuanensis</name>
    <dbReference type="NCBI Taxonomy" id="512349"/>
    <lineage>
        <taxon>Bacteria</taxon>
        <taxon>Bacillati</taxon>
        <taxon>Actinomycetota</taxon>
        <taxon>Actinomycetes</taxon>
        <taxon>Micromonosporales</taxon>
        <taxon>Micromonosporaceae</taxon>
        <taxon>Actinoplanes</taxon>
    </lineage>
</organism>
<feature type="domain" description="UspA" evidence="1">
    <location>
        <begin position="10"/>
        <end position="53"/>
    </location>
</feature>
<sequence>MVDQQSAPDHRIVVGIDSAAGSAEALSWALAYARLTGGTVEAVTAWQVPPMYAS</sequence>
<evidence type="ECO:0000313" key="3">
    <source>
        <dbReference type="Proteomes" id="UP001597183"/>
    </source>
</evidence>
<accession>A0ABW4A1K3</accession>
<proteinExistence type="predicted"/>
<dbReference type="Proteomes" id="UP001597183">
    <property type="component" value="Unassembled WGS sequence"/>
</dbReference>
<keyword evidence="3" id="KW-1185">Reference proteome</keyword>
<name>A0ABW4A1K3_9ACTN</name>
<dbReference type="SUPFAM" id="SSF52402">
    <property type="entry name" value="Adenine nucleotide alpha hydrolases-like"/>
    <property type="match status" value="1"/>
</dbReference>
<evidence type="ECO:0000313" key="2">
    <source>
        <dbReference type="EMBL" id="MFD1364368.1"/>
    </source>
</evidence>
<dbReference type="Pfam" id="PF00582">
    <property type="entry name" value="Usp"/>
    <property type="match status" value="1"/>
</dbReference>
<protein>
    <submittedName>
        <fullName evidence="2">Universal stress protein</fullName>
    </submittedName>
</protein>
<reference evidence="3" key="1">
    <citation type="journal article" date="2019" name="Int. J. Syst. Evol. Microbiol.">
        <title>The Global Catalogue of Microorganisms (GCM) 10K type strain sequencing project: providing services to taxonomists for standard genome sequencing and annotation.</title>
        <authorList>
            <consortium name="The Broad Institute Genomics Platform"/>
            <consortium name="The Broad Institute Genome Sequencing Center for Infectious Disease"/>
            <person name="Wu L."/>
            <person name="Ma J."/>
        </authorList>
    </citation>
    <scope>NUCLEOTIDE SEQUENCE [LARGE SCALE GENOMIC DNA]</scope>
    <source>
        <strain evidence="3">CCM 7526</strain>
    </source>
</reference>
<evidence type="ECO:0000259" key="1">
    <source>
        <dbReference type="Pfam" id="PF00582"/>
    </source>
</evidence>